<dbReference type="Proteomes" id="UP001597116">
    <property type="component" value="Unassembled WGS sequence"/>
</dbReference>
<evidence type="ECO:0000256" key="2">
    <source>
        <dbReference type="ARBA" id="ARBA00007613"/>
    </source>
</evidence>
<keyword evidence="7" id="KW-0998">Cell outer membrane</keyword>
<protein>
    <submittedName>
        <fullName evidence="8">TolC family protein</fullName>
    </submittedName>
</protein>
<dbReference type="RefSeq" id="WP_379885285.1">
    <property type="nucleotide sequence ID" value="NZ_JBHTLP010000022.1"/>
</dbReference>
<gene>
    <name evidence="8" type="ORF">ACFQ4C_26055</name>
</gene>
<proteinExistence type="inferred from homology"/>
<comment type="similarity">
    <text evidence="2">Belongs to the outer membrane factor (OMF) (TC 1.B.17) family.</text>
</comment>
<keyword evidence="4" id="KW-1134">Transmembrane beta strand</keyword>
<sequence>MALWIQNKRDFRTVNHPAGCWLGLVLVLLSYQARAQKRWSLQECLQYACENNLQVQQAGLAQEKSVLRLKAARSVYLPVVDARIRTAGNWGFIIDPSTNDLDSRFNFGNQASLNLSLDVFNGFTLVHQLKLRNQEVNVATFEHQIVSNTVSLAVIYSYLQVLLVQEQLKTAQERSRSLQHQHRKQKALIEKGLSSKRDLLSLQSLIASEDLLVSYAQNNFEQESARLTQVLGLPPGQPIALDTVFMPELGPDQQQTLDEVLAEALASQPDLKAAQAGLQASYHQWQIERAATLPTVTLTAQMGTRTSNFKSESFINQLGVNMNRQVGLSLYIPILNRFTLRTNEQVAKLDVESSRLIYQQIGQQLREKVINAYLEHGAAVRKHQALRIQYTAFEEEHRYAERTFELGGLDAVEYSVIRSRWVTAHSELLQAQFACFFKQKVLDLYRGRLLSF</sequence>
<evidence type="ECO:0000256" key="1">
    <source>
        <dbReference type="ARBA" id="ARBA00004442"/>
    </source>
</evidence>
<keyword evidence="9" id="KW-1185">Reference proteome</keyword>
<comment type="caution">
    <text evidence="8">The sequence shown here is derived from an EMBL/GenBank/DDBJ whole genome shotgun (WGS) entry which is preliminary data.</text>
</comment>
<evidence type="ECO:0000256" key="7">
    <source>
        <dbReference type="ARBA" id="ARBA00023237"/>
    </source>
</evidence>
<evidence type="ECO:0000256" key="5">
    <source>
        <dbReference type="ARBA" id="ARBA00022692"/>
    </source>
</evidence>
<dbReference type="SUPFAM" id="SSF56954">
    <property type="entry name" value="Outer membrane efflux proteins (OEP)"/>
    <property type="match status" value="1"/>
</dbReference>
<dbReference type="Pfam" id="PF02321">
    <property type="entry name" value="OEP"/>
    <property type="match status" value="2"/>
</dbReference>
<keyword evidence="5" id="KW-0812">Transmembrane</keyword>
<comment type="subcellular location">
    <subcellularLocation>
        <location evidence="1">Cell outer membrane</location>
    </subcellularLocation>
</comment>
<dbReference type="EMBL" id="JBHTLP010000022">
    <property type="protein sequence ID" value="MFD1144619.1"/>
    <property type="molecule type" value="Genomic_DNA"/>
</dbReference>
<evidence type="ECO:0000256" key="6">
    <source>
        <dbReference type="ARBA" id="ARBA00023136"/>
    </source>
</evidence>
<dbReference type="PANTHER" id="PTHR30026:SF20">
    <property type="entry name" value="OUTER MEMBRANE PROTEIN TOLC"/>
    <property type="match status" value="1"/>
</dbReference>
<evidence type="ECO:0000256" key="3">
    <source>
        <dbReference type="ARBA" id="ARBA00022448"/>
    </source>
</evidence>
<keyword evidence="3" id="KW-0813">Transport</keyword>
<dbReference type="InterPro" id="IPR051906">
    <property type="entry name" value="TolC-like"/>
</dbReference>
<dbReference type="InterPro" id="IPR003423">
    <property type="entry name" value="OMP_efflux"/>
</dbReference>
<dbReference type="Gene3D" id="1.20.1600.10">
    <property type="entry name" value="Outer membrane efflux proteins (OEP)"/>
    <property type="match status" value="1"/>
</dbReference>
<organism evidence="8 9">
    <name type="scientific">Larkinella insperata</name>
    <dbReference type="NCBI Taxonomy" id="332158"/>
    <lineage>
        <taxon>Bacteria</taxon>
        <taxon>Pseudomonadati</taxon>
        <taxon>Bacteroidota</taxon>
        <taxon>Cytophagia</taxon>
        <taxon>Cytophagales</taxon>
        <taxon>Spirosomataceae</taxon>
        <taxon>Larkinella</taxon>
    </lineage>
</organism>
<dbReference type="PANTHER" id="PTHR30026">
    <property type="entry name" value="OUTER MEMBRANE PROTEIN TOLC"/>
    <property type="match status" value="1"/>
</dbReference>
<accession>A0ABW3QDU3</accession>
<evidence type="ECO:0000256" key="4">
    <source>
        <dbReference type="ARBA" id="ARBA00022452"/>
    </source>
</evidence>
<reference evidence="9" key="1">
    <citation type="journal article" date="2019" name="Int. J. Syst. Evol. Microbiol.">
        <title>The Global Catalogue of Microorganisms (GCM) 10K type strain sequencing project: providing services to taxonomists for standard genome sequencing and annotation.</title>
        <authorList>
            <consortium name="The Broad Institute Genomics Platform"/>
            <consortium name="The Broad Institute Genome Sequencing Center for Infectious Disease"/>
            <person name="Wu L."/>
            <person name="Ma J."/>
        </authorList>
    </citation>
    <scope>NUCLEOTIDE SEQUENCE [LARGE SCALE GENOMIC DNA]</scope>
    <source>
        <strain evidence="9">CCUG 55608</strain>
    </source>
</reference>
<keyword evidence="6" id="KW-0472">Membrane</keyword>
<evidence type="ECO:0000313" key="8">
    <source>
        <dbReference type="EMBL" id="MFD1144619.1"/>
    </source>
</evidence>
<evidence type="ECO:0000313" key="9">
    <source>
        <dbReference type="Proteomes" id="UP001597116"/>
    </source>
</evidence>
<name>A0ABW3QDU3_9BACT</name>